<proteinExistence type="predicted"/>
<evidence type="ECO:0000256" key="2">
    <source>
        <dbReference type="ARBA" id="ARBA00022737"/>
    </source>
</evidence>
<feature type="region of interest" description="Disordered" evidence="8">
    <location>
        <begin position="248"/>
        <end position="311"/>
    </location>
</feature>
<dbReference type="PROSITE" id="PS00028">
    <property type="entry name" value="ZINC_FINGER_C2H2_1"/>
    <property type="match status" value="3"/>
</dbReference>
<dbReference type="PROSITE" id="PS50157">
    <property type="entry name" value="ZINC_FINGER_C2H2_2"/>
    <property type="match status" value="3"/>
</dbReference>
<dbReference type="AlphaFoldDB" id="A0AAV6W358"/>
<dbReference type="GO" id="GO:0003700">
    <property type="term" value="F:DNA-binding transcription factor activity"/>
    <property type="evidence" value="ECO:0007669"/>
    <property type="project" value="InterPro"/>
</dbReference>
<dbReference type="Gene3D" id="3.30.160.60">
    <property type="entry name" value="Classic Zinc Finger"/>
    <property type="match status" value="1"/>
</dbReference>
<dbReference type="SUPFAM" id="SSF57667">
    <property type="entry name" value="beta-beta-alpha zinc fingers"/>
    <property type="match status" value="2"/>
</dbReference>
<feature type="region of interest" description="Disordered" evidence="8">
    <location>
        <begin position="104"/>
        <end position="144"/>
    </location>
</feature>
<evidence type="ECO:0000256" key="4">
    <source>
        <dbReference type="ARBA" id="ARBA00022833"/>
    </source>
</evidence>
<evidence type="ECO:0000256" key="5">
    <source>
        <dbReference type="ARBA" id="ARBA00023015"/>
    </source>
</evidence>
<evidence type="ECO:0000313" key="10">
    <source>
        <dbReference type="EMBL" id="KAG8362735.1"/>
    </source>
</evidence>
<dbReference type="SMART" id="SM00355">
    <property type="entry name" value="ZnF_C2H2"/>
    <property type="match status" value="3"/>
</dbReference>
<feature type="region of interest" description="Disordered" evidence="8">
    <location>
        <begin position="43"/>
        <end position="66"/>
    </location>
</feature>
<protein>
    <recommendedName>
        <fullName evidence="9">C2H2-type domain-containing protein</fullName>
    </recommendedName>
</protein>
<organism evidence="10 11">
    <name type="scientific">Buddleja alternifolia</name>
    <dbReference type="NCBI Taxonomy" id="168488"/>
    <lineage>
        <taxon>Eukaryota</taxon>
        <taxon>Viridiplantae</taxon>
        <taxon>Streptophyta</taxon>
        <taxon>Embryophyta</taxon>
        <taxon>Tracheophyta</taxon>
        <taxon>Spermatophyta</taxon>
        <taxon>Magnoliopsida</taxon>
        <taxon>eudicotyledons</taxon>
        <taxon>Gunneridae</taxon>
        <taxon>Pentapetalae</taxon>
        <taxon>asterids</taxon>
        <taxon>lamiids</taxon>
        <taxon>Lamiales</taxon>
        <taxon>Scrophulariaceae</taxon>
        <taxon>Buddlejeae</taxon>
        <taxon>Buddleja</taxon>
    </lineage>
</organism>
<feature type="domain" description="C2H2-type" evidence="9">
    <location>
        <begin position="147"/>
        <end position="174"/>
    </location>
</feature>
<sequence>MNNMSTKDLTAEQMPIPAVVAPPTLRRRFDNYVATDHHGSIQWNSTTKSKRSKRSPEFDCDDQSYEEEDHITDCDLMMLSRSHIRFQPDPYNDIVATEEEKIKNPNNIATVDDNKHLDSATSSAVKKDENSPHTPPPSSSPPRNVTYTCNICDKVFSLPQALGGHKTTHRPKNPKSAAAAADVKIQQEFDQAGKEYKCNVCEKVFTSFHALGGHKTMHRPKNPTAAASDGGGRVHECSVCHKTFPTGQALGGHKRKHYEGVIRGRRTTTSNGSEGDKSGVTSDGGGATIPRDFDLNLPPPPEDEDIESFRP</sequence>
<dbReference type="Pfam" id="PF13912">
    <property type="entry name" value="zf-C2H2_6"/>
    <property type="match status" value="3"/>
</dbReference>
<evidence type="ECO:0000256" key="3">
    <source>
        <dbReference type="ARBA" id="ARBA00022771"/>
    </source>
</evidence>
<keyword evidence="11" id="KW-1185">Reference proteome</keyword>
<dbReference type="PANTHER" id="PTHR45988:SF1">
    <property type="entry name" value="ZINC FINGER PROTEIN AZF2"/>
    <property type="match status" value="1"/>
</dbReference>
<evidence type="ECO:0000259" key="9">
    <source>
        <dbReference type="PROSITE" id="PS50157"/>
    </source>
</evidence>
<feature type="domain" description="C2H2-type" evidence="9">
    <location>
        <begin position="235"/>
        <end position="257"/>
    </location>
</feature>
<keyword evidence="3 7" id="KW-0863">Zinc-finger</keyword>
<evidence type="ECO:0000313" key="11">
    <source>
        <dbReference type="Proteomes" id="UP000826271"/>
    </source>
</evidence>
<accession>A0AAV6W358</accession>
<evidence type="ECO:0000256" key="6">
    <source>
        <dbReference type="ARBA" id="ARBA00023163"/>
    </source>
</evidence>
<dbReference type="GO" id="GO:0008270">
    <property type="term" value="F:zinc ion binding"/>
    <property type="evidence" value="ECO:0007669"/>
    <property type="project" value="UniProtKB-KW"/>
</dbReference>
<dbReference type="GO" id="GO:0005634">
    <property type="term" value="C:nucleus"/>
    <property type="evidence" value="ECO:0007669"/>
    <property type="project" value="TreeGrafter"/>
</dbReference>
<comment type="caution">
    <text evidence="10">The sequence shown here is derived from an EMBL/GenBank/DDBJ whole genome shotgun (WGS) entry which is preliminary data.</text>
</comment>
<dbReference type="GO" id="GO:0000976">
    <property type="term" value="F:transcription cis-regulatory region binding"/>
    <property type="evidence" value="ECO:0007669"/>
    <property type="project" value="TreeGrafter"/>
</dbReference>
<dbReference type="Proteomes" id="UP000826271">
    <property type="component" value="Unassembled WGS sequence"/>
</dbReference>
<dbReference type="InterPro" id="IPR044653">
    <property type="entry name" value="AZF1/2/3-like"/>
</dbReference>
<name>A0AAV6W358_9LAMI</name>
<feature type="domain" description="C2H2-type" evidence="9">
    <location>
        <begin position="196"/>
        <end position="223"/>
    </location>
</feature>
<keyword evidence="5" id="KW-0805">Transcription regulation</keyword>
<evidence type="ECO:0000256" key="1">
    <source>
        <dbReference type="ARBA" id="ARBA00022723"/>
    </source>
</evidence>
<keyword evidence="2" id="KW-0677">Repeat</keyword>
<keyword evidence="4" id="KW-0862">Zinc</keyword>
<dbReference type="InterPro" id="IPR036236">
    <property type="entry name" value="Znf_C2H2_sf"/>
</dbReference>
<reference evidence="10" key="1">
    <citation type="submission" date="2019-10" db="EMBL/GenBank/DDBJ databases">
        <authorList>
            <person name="Zhang R."/>
            <person name="Pan Y."/>
            <person name="Wang J."/>
            <person name="Ma R."/>
            <person name="Yu S."/>
        </authorList>
    </citation>
    <scope>NUCLEOTIDE SEQUENCE</scope>
    <source>
        <strain evidence="10">LA-IB0</strain>
        <tissue evidence="10">Leaf</tissue>
    </source>
</reference>
<dbReference type="PANTHER" id="PTHR45988">
    <property type="entry name" value="C2H2 TYPE ZINC FINGER TRANSCRIPTION FACTOR FAMILY-RELATED"/>
    <property type="match status" value="1"/>
</dbReference>
<evidence type="ECO:0000256" key="8">
    <source>
        <dbReference type="SAM" id="MobiDB-lite"/>
    </source>
</evidence>
<dbReference type="InterPro" id="IPR013087">
    <property type="entry name" value="Znf_C2H2_type"/>
</dbReference>
<gene>
    <name evidence="10" type="ORF">BUALT_BualtUnG0045500</name>
</gene>
<keyword evidence="6" id="KW-0804">Transcription</keyword>
<keyword evidence="1" id="KW-0479">Metal-binding</keyword>
<evidence type="ECO:0000256" key="7">
    <source>
        <dbReference type="PROSITE-ProRule" id="PRU00042"/>
    </source>
</evidence>
<feature type="compositionally biased region" description="Acidic residues" evidence="8">
    <location>
        <begin position="301"/>
        <end position="311"/>
    </location>
</feature>
<dbReference type="EMBL" id="WHWC01000302">
    <property type="protein sequence ID" value="KAG8362735.1"/>
    <property type="molecule type" value="Genomic_DNA"/>
</dbReference>